<dbReference type="FunFam" id="1.25.40.420:FF:000001">
    <property type="entry name" value="Kelch-like family member 12"/>
    <property type="match status" value="1"/>
</dbReference>
<evidence type="ECO:0000256" key="3">
    <source>
        <dbReference type="ARBA" id="ARBA00022441"/>
    </source>
</evidence>
<dbReference type="PANTHER" id="PTHR24412">
    <property type="entry name" value="KELCH PROTEIN"/>
    <property type="match status" value="1"/>
</dbReference>
<dbReference type="GO" id="GO:0003779">
    <property type="term" value="F:actin binding"/>
    <property type="evidence" value="ECO:0007669"/>
    <property type="project" value="UniProtKB-KW"/>
</dbReference>
<dbReference type="Gene3D" id="1.25.40.420">
    <property type="match status" value="1"/>
</dbReference>
<keyword evidence="10" id="KW-1185">Reference proteome</keyword>
<dbReference type="OMA" id="DRWTIVT"/>
<dbReference type="GO" id="GO:0016567">
    <property type="term" value="P:protein ubiquitination"/>
    <property type="evidence" value="ECO:0007669"/>
    <property type="project" value="UniProtKB-UniPathway"/>
</dbReference>
<dbReference type="InterPro" id="IPR011705">
    <property type="entry name" value="BACK"/>
</dbReference>
<dbReference type="Pfam" id="PF00651">
    <property type="entry name" value="BTB"/>
    <property type="match status" value="1"/>
</dbReference>
<evidence type="ECO:0000259" key="8">
    <source>
        <dbReference type="PROSITE" id="PS50097"/>
    </source>
</evidence>
<keyword evidence="3" id="KW-0880">Kelch repeat</keyword>
<name>A0A067R643_ZOONE</name>
<evidence type="ECO:0000256" key="5">
    <source>
        <dbReference type="ARBA" id="ARBA00022786"/>
    </source>
</evidence>
<dbReference type="Pfam" id="PF01344">
    <property type="entry name" value="Kelch_1"/>
    <property type="match status" value="2"/>
</dbReference>
<organism evidence="9 10">
    <name type="scientific">Zootermopsis nevadensis</name>
    <name type="common">Dampwood termite</name>
    <dbReference type="NCBI Taxonomy" id="136037"/>
    <lineage>
        <taxon>Eukaryota</taxon>
        <taxon>Metazoa</taxon>
        <taxon>Ecdysozoa</taxon>
        <taxon>Arthropoda</taxon>
        <taxon>Hexapoda</taxon>
        <taxon>Insecta</taxon>
        <taxon>Pterygota</taxon>
        <taxon>Neoptera</taxon>
        <taxon>Polyneoptera</taxon>
        <taxon>Dictyoptera</taxon>
        <taxon>Blattodea</taxon>
        <taxon>Blattoidea</taxon>
        <taxon>Termitoidae</taxon>
        <taxon>Termopsidae</taxon>
        <taxon>Zootermopsis</taxon>
    </lineage>
</organism>
<dbReference type="Proteomes" id="UP000027135">
    <property type="component" value="Unassembled WGS sequence"/>
</dbReference>
<dbReference type="EMBL" id="KK852669">
    <property type="protein sequence ID" value="KDR18849.1"/>
    <property type="molecule type" value="Genomic_DNA"/>
</dbReference>
<keyword evidence="5" id="KW-0833">Ubl conjugation pathway</keyword>
<dbReference type="OrthoDB" id="45365at2759"/>
<dbReference type="SUPFAM" id="SSF50965">
    <property type="entry name" value="Galactose oxidase, central domain"/>
    <property type="match status" value="1"/>
</dbReference>
<dbReference type="SMART" id="SM00225">
    <property type="entry name" value="BTB"/>
    <property type="match status" value="1"/>
</dbReference>
<accession>A0A067R643</accession>
<dbReference type="UniPathway" id="UPA00143"/>
<evidence type="ECO:0000256" key="6">
    <source>
        <dbReference type="ARBA" id="ARBA00023203"/>
    </source>
</evidence>
<evidence type="ECO:0000313" key="9">
    <source>
        <dbReference type="EMBL" id="KDR18849.1"/>
    </source>
</evidence>
<evidence type="ECO:0000256" key="1">
    <source>
        <dbReference type="ARBA" id="ARBA00004906"/>
    </source>
</evidence>
<dbReference type="SMART" id="SM00612">
    <property type="entry name" value="Kelch"/>
    <property type="match status" value="6"/>
</dbReference>
<dbReference type="Gene3D" id="3.30.710.10">
    <property type="entry name" value="Potassium Channel Kv1.1, Chain A"/>
    <property type="match status" value="1"/>
</dbReference>
<dbReference type="FunFam" id="3.30.710.10:FF:000001">
    <property type="entry name" value="Kelch-like family member 20"/>
    <property type="match status" value="1"/>
</dbReference>
<dbReference type="Pfam" id="PF07707">
    <property type="entry name" value="BACK"/>
    <property type="match status" value="1"/>
</dbReference>
<protein>
    <recommendedName>
        <fullName evidence="2">Kelch-like protein diablo</fullName>
    </recommendedName>
</protein>
<feature type="domain" description="BTB" evidence="8">
    <location>
        <begin position="34"/>
        <end position="101"/>
    </location>
</feature>
<dbReference type="Gene3D" id="2.120.10.80">
    <property type="entry name" value="Kelch-type beta propeller"/>
    <property type="match status" value="1"/>
</dbReference>
<dbReference type="InterPro" id="IPR000210">
    <property type="entry name" value="BTB/POZ_dom"/>
</dbReference>
<dbReference type="eggNOG" id="KOG4441">
    <property type="taxonomic scope" value="Eukaryota"/>
</dbReference>
<dbReference type="InterPro" id="IPR017096">
    <property type="entry name" value="BTB-kelch_protein"/>
</dbReference>
<dbReference type="CDD" id="cd18247">
    <property type="entry name" value="BTB_POZ_KLHL18"/>
    <property type="match status" value="1"/>
</dbReference>
<dbReference type="Pfam" id="PF24681">
    <property type="entry name" value="Kelch_KLHDC2_KLHL20_DRC7"/>
    <property type="match status" value="1"/>
</dbReference>
<keyword evidence="6" id="KW-0009">Actin-binding</keyword>
<dbReference type="InParanoid" id="A0A067R643"/>
<comment type="function">
    <text evidence="7">Probable substrate-specific adapter of an E3 ubiquitin-protein ligase complex which mediates the ubiquitination and subsequent proteasomal degradation of target proteins. May have a role in synapse differentiation and growth.</text>
</comment>
<evidence type="ECO:0000256" key="2">
    <source>
        <dbReference type="ARBA" id="ARBA00013699"/>
    </source>
</evidence>
<dbReference type="InterPro" id="IPR011043">
    <property type="entry name" value="Gal_Oxase/kelch_b-propeller"/>
</dbReference>
<keyword evidence="4" id="KW-0677">Repeat</keyword>
<dbReference type="PIRSF" id="PIRSF037037">
    <property type="entry name" value="Kelch-like_protein_gigaxonin"/>
    <property type="match status" value="1"/>
</dbReference>
<dbReference type="SUPFAM" id="SSF54695">
    <property type="entry name" value="POZ domain"/>
    <property type="match status" value="1"/>
</dbReference>
<dbReference type="PANTHER" id="PTHR24412:SF497">
    <property type="entry name" value="KELCH-LIKE PROTEIN 18"/>
    <property type="match status" value="1"/>
</dbReference>
<evidence type="ECO:0000256" key="4">
    <source>
        <dbReference type="ARBA" id="ARBA00022737"/>
    </source>
</evidence>
<reference evidence="9 10" key="1">
    <citation type="journal article" date="2014" name="Nat. Commun.">
        <title>Molecular traces of alternative social organization in a termite genome.</title>
        <authorList>
            <person name="Terrapon N."/>
            <person name="Li C."/>
            <person name="Robertson H.M."/>
            <person name="Ji L."/>
            <person name="Meng X."/>
            <person name="Booth W."/>
            <person name="Chen Z."/>
            <person name="Childers C.P."/>
            <person name="Glastad K.M."/>
            <person name="Gokhale K."/>
            <person name="Gowin J."/>
            <person name="Gronenberg W."/>
            <person name="Hermansen R.A."/>
            <person name="Hu H."/>
            <person name="Hunt B.G."/>
            <person name="Huylmans A.K."/>
            <person name="Khalil S.M."/>
            <person name="Mitchell R.D."/>
            <person name="Munoz-Torres M.C."/>
            <person name="Mustard J.A."/>
            <person name="Pan H."/>
            <person name="Reese J.T."/>
            <person name="Scharf M.E."/>
            <person name="Sun F."/>
            <person name="Vogel H."/>
            <person name="Xiao J."/>
            <person name="Yang W."/>
            <person name="Yang Z."/>
            <person name="Yang Z."/>
            <person name="Zhou J."/>
            <person name="Zhu J."/>
            <person name="Brent C.S."/>
            <person name="Elsik C.G."/>
            <person name="Goodisman M.A."/>
            <person name="Liberles D.A."/>
            <person name="Roe R.M."/>
            <person name="Vargo E.L."/>
            <person name="Vilcinskas A."/>
            <person name="Wang J."/>
            <person name="Bornberg-Bauer E."/>
            <person name="Korb J."/>
            <person name="Zhang G."/>
            <person name="Liebig J."/>
        </authorList>
    </citation>
    <scope>NUCLEOTIDE SEQUENCE [LARGE SCALE GENOMIC DNA]</scope>
    <source>
        <tissue evidence="9">Whole organism</tissue>
    </source>
</reference>
<dbReference type="InterPro" id="IPR006652">
    <property type="entry name" value="Kelch_1"/>
</dbReference>
<dbReference type="AlphaFoldDB" id="A0A067R643"/>
<comment type="pathway">
    <text evidence="1">Protein modification; protein ubiquitination.</text>
</comment>
<dbReference type="STRING" id="136037.A0A067R643"/>
<dbReference type="InterPro" id="IPR030603">
    <property type="entry name" value="KLHL18_BTB/POZ"/>
</dbReference>
<evidence type="ECO:0000256" key="7">
    <source>
        <dbReference type="ARBA" id="ARBA00043912"/>
    </source>
</evidence>
<gene>
    <name evidence="9" type="ORF">L798_07295</name>
</gene>
<dbReference type="SMART" id="SM00875">
    <property type="entry name" value="BACK"/>
    <property type="match status" value="1"/>
</dbReference>
<dbReference type="FunCoup" id="A0A067R643">
    <property type="interactions" value="333"/>
</dbReference>
<evidence type="ECO:0000313" key="10">
    <source>
        <dbReference type="Proteomes" id="UP000027135"/>
    </source>
</evidence>
<dbReference type="PROSITE" id="PS50097">
    <property type="entry name" value="BTB"/>
    <property type="match status" value="1"/>
</dbReference>
<dbReference type="InterPro" id="IPR015915">
    <property type="entry name" value="Kelch-typ_b-propeller"/>
</dbReference>
<sequence>MEGENEESIMFQQSDLFSLGFLIMEEIRRQGKLCDVTLKVDDQSFSAHRIVLAATIPYFQAMFTHDMVESKQRDIKIQGIEAAALEALINFAYSGRVLLDNDNVQSVMVGASFLQLNQVKDACADFLKRRFHPNNVLGIRSFADTLGCSPLVLEADKYIQQYFHNVSMSDEYLNLSCPDLLSIVRKDELHVFSEEQVFEAVMRWVKREPEVRKKDLPQLLASVRMPLLTPHYLADRVSVEELIRTSHECRDLLDEARDYHLMPERRPLLQSFRTRPRCCNYIMGHIFAVGGLTKSGDSLSTVEVFDPIIGRWQLAEAMSMLRSRVGVAVMRDRLYAFGGYNGYERLSTVEVFDPQKRAWSRVSPMHFKRSAVGAAALNDCLYVCGGYDGVTSLNTVECYQPDNDEWSVVASMIKHRSAGAVVAFEGFIYALGGHDGLSIFDSVERYDPHTGKWMACVPMLTRRCRLGVATLNGKLYVCGGYDGSTFLQTVEMFDPVTNQWRMVAPMNVMRSRVALVSNMGKLWAIGGYDGVSNLSTVEVYDPSTDSWSFVASMCAHEGGVGVGVIPVC</sequence>
<proteinExistence type="predicted"/>
<dbReference type="InterPro" id="IPR011333">
    <property type="entry name" value="SKP1/BTB/POZ_sf"/>
</dbReference>